<reference evidence="2 4" key="2">
    <citation type="submission" date="2020-12" db="EMBL/GenBank/DDBJ databases">
        <title>Taxonomic evaluation of the Bacillus sporothermodurans group of bacteria based on whole genome sequences.</title>
        <authorList>
            <person name="Fiedler G."/>
            <person name="Herbstmann A.-D."/>
            <person name="Doll E."/>
            <person name="Wenning M."/>
            <person name="Brinks E."/>
            <person name="Kabisch J."/>
            <person name="Breitenwieser F."/>
            <person name="Lappann M."/>
            <person name="Boehnlein C."/>
            <person name="Franz C."/>
        </authorList>
    </citation>
    <scope>NUCLEOTIDE SEQUENCE [LARGE SCALE GENOMIC DNA]</scope>
    <source>
        <strain evidence="2 4">DSM 10599</strain>
    </source>
</reference>
<dbReference type="KEGG" id="hspo:JGZ69_16105"/>
<dbReference type="AlphaFoldDB" id="A0A150KLK0"/>
<evidence type="ECO:0000313" key="1">
    <source>
        <dbReference type="EMBL" id="KYC95061.1"/>
    </source>
</evidence>
<sequence>MSTLIILLLILSILLFIISFFQKDHSTNLKKEVEDLSMNLYQETYQINKRIKVLEEELLVDDQLMKKELSKSAKPVVNEILKNQVIALFKQGLTVEQIAKQSALAQSEVKNVIADFLEQ</sequence>
<dbReference type="PATRIC" id="fig|46224.3.peg.71"/>
<evidence type="ECO:0008006" key="5">
    <source>
        <dbReference type="Google" id="ProtNLM"/>
    </source>
</evidence>
<protein>
    <recommendedName>
        <fullName evidence="5">Resolvase HTH domain-containing protein</fullName>
    </recommendedName>
</protein>
<evidence type="ECO:0000313" key="4">
    <source>
        <dbReference type="Proteomes" id="UP000595512"/>
    </source>
</evidence>
<keyword evidence="3" id="KW-1185">Reference proteome</keyword>
<dbReference type="OrthoDB" id="2454584at2"/>
<dbReference type="Proteomes" id="UP000595512">
    <property type="component" value="Chromosome"/>
</dbReference>
<name>A0A150KLK0_9BACI</name>
<evidence type="ECO:0000313" key="3">
    <source>
        <dbReference type="Proteomes" id="UP000075666"/>
    </source>
</evidence>
<proteinExistence type="predicted"/>
<dbReference type="EMBL" id="CP066701">
    <property type="protein sequence ID" value="QQX24315.1"/>
    <property type="molecule type" value="Genomic_DNA"/>
</dbReference>
<organism evidence="1 3">
    <name type="scientific">Heyndrickxia sporothermodurans</name>
    <dbReference type="NCBI Taxonomy" id="46224"/>
    <lineage>
        <taxon>Bacteria</taxon>
        <taxon>Bacillati</taxon>
        <taxon>Bacillota</taxon>
        <taxon>Bacilli</taxon>
        <taxon>Bacillales</taxon>
        <taxon>Bacillaceae</taxon>
        <taxon>Heyndrickxia</taxon>
    </lineage>
</organism>
<dbReference type="STRING" id="46224.B4102_1332"/>
<reference evidence="1 3" key="1">
    <citation type="submission" date="2016-01" db="EMBL/GenBank/DDBJ databases">
        <title>Genome Sequences of Twelve Sporeforming Bacillus Species Isolated from Foods.</title>
        <authorList>
            <person name="Berendsen E.M."/>
            <person name="Wells-Bennik M.H."/>
            <person name="Krawcyk A.O."/>
            <person name="De Jong A."/>
            <person name="Holsappel S."/>
            <person name="Eijlander R.T."/>
            <person name="Kuipers O.P."/>
        </authorList>
    </citation>
    <scope>NUCLEOTIDE SEQUENCE [LARGE SCALE GENOMIC DNA]</scope>
    <source>
        <strain evidence="1 3">B4102</strain>
    </source>
</reference>
<evidence type="ECO:0000313" key="2">
    <source>
        <dbReference type="EMBL" id="QQX24315.1"/>
    </source>
</evidence>
<dbReference type="EMBL" id="LQYN01000097">
    <property type="protein sequence ID" value="KYC95061.1"/>
    <property type="molecule type" value="Genomic_DNA"/>
</dbReference>
<accession>A0A150KLK0</accession>
<dbReference type="Proteomes" id="UP000075666">
    <property type="component" value="Unassembled WGS sequence"/>
</dbReference>
<dbReference type="RefSeq" id="WP_066234348.1">
    <property type="nucleotide sequence ID" value="NZ_CP066701.1"/>
</dbReference>
<gene>
    <name evidence="1" type="ORF">B4102_1332</name>
    <name evidence="2" type="ORF">JGZ69_16105</name>
</gene>